<protein>
    <submittedName>
        <fullName evidence="2">Uncharacterized protein</fullName>
    </submittedName>
</protein>
<dbReference type="EMBL" id="CP068224">
    <property type="protein sequence ID" value="QQT54607.1"/>
    <property type="molecule type" value="Genomic_DNA"/>
</dbReference>
<name>A0ABX7CWP4_SPHMU</name>
<accession>A0ABX7CWP4</accession>
<keyword evidence="3" id="KW-1185">Reference proteome</keyword>
<dbReference type="Proteomes" id="UP000595498">
    <property type="component" value="Chromosome"/>
</dbReference>
<reference evidence="2 3" key="1">
    <citation type="submission" date="2021-01" db="EMBL/GenBank/DDBJ databases">
        <title>FDA dAtabase for Regulatory Grade micrObial Sequences (FDA-ARGOS): Supporting development and validation of Infectious Disease Dx tests.</title>
        <authorList>
            <person name="Sproer C."/>
            <person name="Gronow S."/>
            <person name="Severitt S."/>
            <person name="Schroder I."/>
            <person name="Tallon L."/>
            <person name="Sadzewicz L."/>
            <person name="Zhao X."/>
            <person name="Boylan J."/>
            <person name="Ott S."/>
            <person name="Bowen H."/>
            <person name="Vavikolanu K."/>
            <person name="Mehta A."/>
            <person name="Aluvathingal J."/>
            <person name="Nadendla S."/>
            <person name="Lowell S."/>
            <person name="Myers T."/>
            <person name="Yan Y."/>
            <person name="Sichtig H."/>
        </authorList>
    </citation>
    <scope>NUCLEOTIDE SEQUENCE [LARGE SCALE GENOMIC DNA]</scope>
    <source>
        <strain evidence="2 3">FDAARGOS_1141</strain>
    </source>
</reference>
<feature type="transmembrane region" description="Helical" evidence="1">
    <location>
        <begin position="44"/>
        <end position="64"/>
    </location>
</feature>
<evidence type="ECO:0000256" key="1">
    <source>
        <dbReference type="SAM" id="Phobius"/>
    </source>
</evidence>
<evidence type="ECO:0000313" key="3">
    <source>
        <dbReference type="Proteomes" id="UP000595498"/>
    </source>
</evidence>
<gene>
    <name evidence="2" type="ORF">I6I98_04940</name>
</gene>
<organism evidence="2 3">
    <name type="scientific">Sphingobacterium multivorum</name>
    <dbReference type="NCBI Taxonomy" id="28454"/>
    <lineage>
        <taxon>Bacteria</taxon>
        <taxon>Pseudomonadati</taxon>
        <taxon>Bacteroidota</taxon>
        <taxon>Sphingobacteriia</taxon>
        <taxon>Sphingobacteriales</taxon>
        <taxon>Sphingobacteriaceae</taxon>
        <taxon>Sphingobacterium</taxon>
    </lineage>
</organism>
<proteinExistence type="predicted"/>
<sequence>MAIIFYVFILLYVTFGGVNSAIPYDFSDFLFPLMVTVWKHGDHRMMYLSEMIFLIMLIVTTIISGREKWKQSAKAALHSWLG</sequence>
<keyword evidence="1" id="KW-1133">Transmembrane helix</keyword>
<evidence type="ECO:0000313" key="2">
    <source>
        <dbReference type="EMBL" id="QQT54607.1"/>
    </source>
</evidence>
<keyword evidence="1" id="KW-0472">Membrane</keyword>
<keyword evidence="1" id="KW-0812">Transmembrane</keyword>